<accession>A0A5S9Q4K4</accession>
<evidence type="ECO:0000313" key="2">
    <source>
        <dbReference type="Proteomes" id="UP000434580"/>
    </source>
</evidence>
<dbReference type="OrthoDB" id="5783700at2"/>
<dbReference type="EMBL" id="CACSII010000016">
    <property type="protein sequence ID" value="CAA0111119.1"/>
    <property type="molecule type" value="Genomic_DNA"/>
</dbReference>
<reference evidence="1 2" key="1">
    <citation type="submission" date="2019-11" db="EMBL/GenBank/DDBJ databases">
        <authorList>
            <person name="Holert J."/>
        </authorList>
    </citation>
    <scope>NUCLEOTIDE SEQUENCE [LARGE SCALE GENOMIC DNA]</scope>
    <source>
        <strain evidence="1">BC5_2</strain>
    </source>
</reference>
<dbReference type="Gene3D" id="1.25.40.10">
    <property type="entry name" value="Tetratricopeptide repeat domain"/>
    <property type="match status" value="1"/>
</dbReference>
<dbReference type="Proteomes" id="UP000434580">
    <property type="component" value="Unassembled WGS sequence"/>
</dbReference>
<name>A0A5S9Q4K4_9GAMM</name>
<proteinExistence type="predicted"/>
<dbReference type="InterPro" id="IPR011990">
    <property type="entry name" value="TPR-like_helical_dom_sf"/>
</dbReference>
<gene>
    <name evidence="1" type="ORF">DPBNPPHM_01452</name>
</gene>
<dbReference type="PROSITE" id="PS51257">
    <property type="entry name" value="PROKAR_LIPOPROTEIN"/>
    <property type="match status" value="1"/>
</dbReference>
<protein>
    <submittedName>
        <fullName evidence="1">Uncharacterized protein</fullName>
    </submittedName>
</protein>
<organism evidence="1 2">
    <name type="scientific">BD1-7 clade bacterium</name>
    <dbReference type="NCBI Taxonomy" id="2029982"/>
    <lineage>
        <taxon>Bacteria</taxon>
        <taxon>Pseudomonadati</taxon>
        <taxon>Pseudomonadota</taxon>
        <taxon>Gammaproteobacteria</taxon>
        <taxon>Cellvibrionales</taxon>
        <taxon>Spongiibacteraceae</taxon>
        <taxon>BD1-7 clade</taxon>
    </lineage>
</organism>
<evidence type="ECO:0000313" key="1">
    <source>
        <dbReference type="EMBL" id="CAA0111119.1"/>
    </source>
</evidence>
<dbReference type="AlphaFoldDB" id="A0A5S9Q4K4"/>
<sequence>MPIKVSQSIRLMLAGGFITLITACSFAPTKSNVENLADQQRYDAAIDAWEDMPELLQQQVDIDGIRKARNIYETATVATLKQLVRQNNYIEAQPLVLDLQQNIPESNVAKNAVDAYYRSEKVYMQRYQHQYNQELARFLIKEQPILNKLRRGQTRNRKNQQLANDRQKEREELSVYLGEYGLAALKRGHRITAKTNLILAEHLNSDKRWRKGLANIEQYNQTREDARLAELKQQQNTAWQTSADAYLVHFMRKNWLSARKQLRQIISLSDSPEQKAWHNAQRQQLQEIIDQEVNQAFQRGLNLYSQGYIDQAIAIWAEVLPLSPNHPDLNESLQRAKSFQRTYKELQPDKTVEF</sequence>